<gene>
    <name evidence="2" type="ORF">CCHR01_15603</name>
</gene>
<comment type="caution">
    <text evidence="2">The sequence shown here is derived from an EMBL/GenBank/DDBJ whole genome shotgun (WGS) entry which is preliminary data.</text>
</comment>
<evidence type="ECO:0000313" key="2">
    <source>
        <dbReference type="EMBL" id="KAK1841762.1"/>
    </source>
</evidence>
<evidence type="ECO:0000256" key="1">
    <source>
        <dbReference type="SAM" id="MobiDB-lite"/>
    </source>
</evidence>
<feature type="region of interest" description="Disordered" evidence="1">
    <location>
        <begin position="1"/>
        <end position="124"/>
    </location>
</feature>
<name>A0AAD9A7Z5_9PEZI</name>
<organism evidence="2 3">
    <name type="scientific">Colletotrichum chrysophilum</name>
    <dbReference type="NCBI Taxonomy" id="1836956"/>
    <lineage>
        <taxon>Eukaryota</taxon>
        <taxon>Fungi</taxon>
        <taxon>Dikarya</taxon>
        <taxon>Ascomycota</taxon>
        <taxon>Pezizomycotina</taxon>
        <taxon>Sordariomycetes</taxon>
        <taxon>Hypocreomycetidae</taxon>
        <taxon>Glomerellales</taxon>
        <taxon>Glomerellaceae</taxon>
        <taxon>Colletotrichum</taxon>
        <taxon>Colletotrichum gloeosporioides species complex</taxon>
    </lineage>
</organism>
<feature type="compositionally biased region" description="Polar residues" evidence="1">
    <location>
        <begin position="68"/>
        <end position="88"/>
    </location>
</feature>
<reference evidence="2" key="1">
    <citation type="submission" date="2023-01" db="EMBL/GenBank/DDBJ databases">
        <title>Colletotrichum chrysophilum M932 genome sequence.</title>
        <authorList>
            <person name="Baroncelli R."/>
        </authorList>
    </citation>
    <scope>NUCLEOTIDE SEQUENCE</scope>
    <source>
        <strain evidence="2">M932</strain>
    </source>
</reference>
<proteinExistence type="predicted"/>
<dbReference type="AlphaFoldDB" id="A0AAD9A7Z5"/>
<evidence type="ECO:0000313" key="3">
    <source>
        <dbReference type="Proteomes" id="UP001243330"/>
    </source>
</evidence>
<dbReference type="Proteomes" id="UP001243330">
    <property type="component" value="Unassembled WGS sequence"/>
</dbReference>
<protein>
    <submittedName>
        <fullName evidence="2">Uncharacterized protein</fullName>
    </submittedName>
</protein>
<sequence length="124" mass="12855">MPITPPQPWRGNEQAHQGQRAASTLHSTSFPWQAQNQGMRDTGNQATPAQASHDRASAGHAGPPPSQCGLSTGDTAPAPSTLTYTSASFPPLGAMQKPHRARAPGKSTCDPPPSPSVQGLGRVN</sequence>
<feature type="compositionally biased region" description="Polar residues" evidence="1">
    <location>
        <begin position="14"/>
        <end position="50"/>
    </location>
</feature>
<dbReference type="EMBL" id="JAQOWY010000458">
    <property type="protein sequence ID" value="KAK1841762.1"/>
    <property type="molecule type" value="Genomic_DNA"/>
</dbReference>
<accession>A0AAD9A7Z5</accession>
<keyword evidence="3" id="KW-1185">Reference proteome</keyword>